<sequence length="609" mass="68053">MLAGQHDTQNKRSPPPKPIPVVFPSLNPPTPSIQTPPPSWTTEQGAGIPAHFLALKKPSDVTQDTLALLNVTFQPECDFETLLSSLSNNAQSHLPPRSWLNPPEQNDSSFKGPVATLLSNGRRVPDQREFYMRAKELTFKNNDAFSTLTRKGGKSHTTPRLAHFRKFWEGLDNMAYYWDNSLDEYVPPDPEVTNNEGVSSLTLAGEKHQSQEAQGETKIGWVADMGSTFMSSAKSDPRKKAKLEAVDNQTVAQSLNSKDRANGLIAAQTSLIVPSGVLPERIASPKVSLPINLEPLNKPIDPSNGSYQGYRIGNGAEMPDQYRVECVRAFVESIAWAFGVSVSQHRRPPVLPLGKVRFPVRMSSVAYRGPQDRAKARQGWMEGPVLGIQCRPDVNFGSTGMLDAESVLDAVRELGAMLLLAQERIREGKTEKRSGEGKWWTTKERWGGGPGGETQGTKDTSNTSNNEDKSVLRNRDGSRVRRRPSPVELWKVLKTGNALWDPKITYERIGKDRSTEWDDVFMVSSLNHHISVLKLRVHPLYLQFLTEGHLPEDTPPDADWCSPKLQRTRWYDLFDVDDRTEAMRGIWGVLSYLMRAQEDCRTDTTTKDA</sequence>
<protein>
    <submittedName>
        <fullName evidence="2">Uncharacterized protein</fullName>
    </submittedName>
</protein>
<dbReference type="EMBL" id="ML977497">
    <property type="protein sequence ID" value="KAF2134589.1"/>
    <property type="molecule type" value="Genomic_DNA"/>
</dbReference>
<feature type="compositionally biased region" description="Basic and acidic residues" evidence="1">
    <location>
        <begin position="466"/>
        <end position="479"/>
    </location>
</feature>
<feature type="region of interest" description="Disordered" evidence="1">
    <location>
        <begin position="1"/>
        <end position="45"/>
    </location>
</feature>
<dbReference type="RefSeq" id="XP_033528976.1">
    <property type="nucleotide sequence ID" value="XM_033662978.1"/>
</dbReference>
<dbReference type="GeneID" id="54403410"/>
<organism evidence="2 3">
    <name type="scientific">Dothidotthia symphoricarpi CBS 119687</name>
    <dbReference type="NCBI Taxonomy" id="1392245"/>
    <lineage>
        <taxon>Eukaryota</taxon>
        <taxon>Fungi</taxon>
        <taxon>Dikarya</taxon>
        <taxon>Ascomycota</taxon>
        <taxon>Pezizomycotina</taxon>
        <taxon>Dothideomycetes</taxon>
        <taxon>Pleosporomycetidae</taxon>
        <taxon>Pleosporales</taxon>
        <taxon>Dothidotthiaceae</taxon>
        <taxon>Dothidotthia</taxon>
    </lineage>
</organism>
<name>A0A6A6ARN6_9PLEO</name>
<evidence type="ECO:0000313" key="3">
    <source>
        <dbReference type="Proteomes" id="UP000799771"/>
    </source>
</evidence>
<feature type="compositionally biased region" description="Basic and acidic residues" evidence="1">
    <location>
        <begin position="430"/>
        <end position="446"/>
    </location>
</feature>
<dbReference type="OrthoDB" id="5407653at2759"/>
<feature type="compositionally biased region" description="Pro residues" evidence="1">
    <location>
        <begin position="13"/>
        <end position="39"/>
    </location>
</feature>
<reference evidence="2" key="1">
    <citation type="journal article" date="2020" name="Stud. Mycol.">
        <title>101 Dothideomycetes genomes: a test case for predicting lifestyles and emergence of pathogens.</title>
        <authorList>
            <person name="Haridas S."/>
            <person name="Albert R."/>
            <person name="Binder M."/>
            <person name="Bloem J."/>
            <person name="Labutti K."/>
            <person name="Salamov A."/>
            <person name="Andreopoulos B."/>
            <person name="Baker S."/>
            <person name="Barry K."/>
            <person name="Bills G."/>
            <person name="Bluhm B."/>
            <person name="Cannon C."/>
            <person name="Castanera R."/>
            <person name="Culley D."/>
            <person name="Daum C."/>
            <person name="Ezra D."/>
            <person name="Gonzalez J."/>
            <person name="Henrissat B."/>
            <person name="Kuo A."/>
            <person name="Liang C."/>
            <person name="Lipzen A."/>
            <person name="Lutzoni F."/>
            <person name="Magnuson J."/>
            <person name="Mondo S."/>
            <person name="Nolan M."/>
            <person name="Ohm R."/>
            <person name="Pangilinan J."/>
            <person name="Park H.-J."/>
            <person name="Ramirez L."/>
            <person name="Alfaro M."/>
            <person name="Sun H."/>
            <person name="Tritt A."/>
            <person name="Yoshinaga Y."/>
            <person name="Zwiers L.-H."/>
            <person name="Turgeon B."/>
            <person name="Goodwin S."/>
            <person name="Spatafora J."/>
            <person name="Crous P."/>
            <person name="Grigoriev I."/>
        </authorList>
    </citation>
    <scope>NUCLEOTIDE SEQUENCE</scope>
    <source>
        <strain evidence="2">CBS 119687</strain>
    </source>
</reference>
<gene>
    <name evidence="2" type="ORF">P153DRAFT_278828</name>
</gene>
<dbReference type="Proteomes" id="UP000799771">
    <property type="component" value="Unassembled WGS sequence"/>
</dbReference>
<evidence type="ECO:0000313" key="2">
    <source>
        <dbReference type="EMBL" id="KAF2134589.1"/>
    </source>
</evidence>
<evidence type="ECO:0000256" key="1">
    <source>
        <dbReference type="SAM" id="MobiDB-lite"/>
    </source>
</evidence>
<keyword evidence="3" id="KW-1185">Reference proteome</keyword>
<feature type="region of interest" description="Disordered" evidence="1">
    <location>
        <begin position="430"/>
        <end position="480"/>
    </location>
</feature>
<accession>A0A6A6ARN6</accession>
<proteinExistence type="predicted"/>
<dbReference type="AlphaFoldDB" id="A0A6A6ARN6"/>